<evidence type="ECO:0000256" key="4">
    <source>
        <dbReference type="ARBA" id="ARBA00038054"/>
    </source>
</evidence>
<dbReference type="RefSeq" id="WP_209288341.1">
    <property type="nucleotide sequence ID" value="NZ_JACVEW010000022.1"/>
</dbReference>
<keyword evidence="7" id="KW-1185">Reference proteome</keyword>
<accession>A0ABS3ZD72</accession>
<comment type="cofactor">
    <cofactor evidence="1">
        <name>FMN</name>
        <dbReference type="ChEBI" id="CHEBI:58210"/>
    </cofactor>
</comment>
<keyword evidence="2" id="KW-0285">Flavoprotein</keyword>
<comment type="caution">
    <text evidence="6">The sequence shown here is derived from an EMBL/GenBank/DDBJ whole genome shotgun (WGS) entry which is preliminary data.</text>
</comment>
<evidence type="ECO:0000259" key="5">
    <source>
        <dbReference type="SMART" id="SM00903"/>
    </source>
</evidence>
<dbReference type="InterPro" id="IPR002563">
    <property type="entry name" value="Flavin_Rdtase-like_dom"/>
</dbReference>
<evidence type="ECO:0000256" key="2">
    <source>
        <dbReference type="ARBA" id="ARBA00022630"/>
    </source>
</evidence>
<dbReference type="Gene3D" id="2.30.110.10">
    <property type="entry name" value="Electron Transport, Fmn-binding Protein, Chain A"/>
    <property type="match status" value="1"/>
</dbReference>
<feature type="domain" description="Flavin reductase like" evidence="5">
    <location>
        <begin position="19"/>
        <end position="176"/>
    </location>
</feature>
<reference evidence="6 7" key="1">
    <citation type="submission" date="2020-09" db="EMBL/GenBank/DDBJ databases">
        <authorList>
            <person name="Tanuku N.R.S."/>
        </authorList>
    </citation>
    <scope>NUCLEOTIDE SEQUENCE [LARGE SCALE GENOMIC DNA]</scope>
    <source>
        <strain evidence="6 7">AK62</strain>
    </source>
</reference>
<comment type="similarity">
    <text evidence="4">Belongs to the flavoredoxin family.</text>
</comment>
<gene>
    <name evidence="6" type="ORF">H9C73_13040</name>
</gene>
<evidence type="ECO:0000313" key="6">
    <source>
        <dbReference type="EMBL" id="MBP0049656.1"/>
    </source>
</evidence>
<protein>
    <submittedName>
        <fullName evidence="6">Flavin reductase family protein</fullName>
    </submittedName>
</protein>
<dbReference type="PANTHER" id="PTHR33798">
    <property type="entry name" value="FLAVOPROTEIN OXYGENASE"/>
    <property type="match status" value="1"/>
</dbReference>
<organism evidence="6 7">
    <name type="scientific">Marinobacterium alkalitolerans</name>
    <dbReference type="NCBI Taxonomy" id="1542925"/>
    <lineage>
        <taxon>Bacteria</taxon>
        <taxon>Pseudomonadati</taxon>
        <taxon>Pseudomonadota</taxon>
        <taxon>Gammaproteobacteria</taxon>
        <taxon>Oceanospirillales</taxon>
        <taxon>Oceanospirillaceae</taxon>
        <taxon>Marinobacterium</taxon>
    </lineage>
</organism>
<dbReference type="SMART" id="SM00903">
    <property type="entry name" value="Flavin_Reduct"/>
    <property type="match status" value="1"/>
</dbReference>
<evidence type="ECO:0000313" key="7">
    <source>
        <dbReference type="Proteomes" id="UP000810171"/>
    </source>
</evidence>
<name>A0ABS3ZD72_9GAMM</name>
<dbReference type="Proteomes" id="UP000810171">
    <property type="component" value="Unassembled WGS sequence"/>
</dbReference>
<dbReference type="PANTHER" id="PTHR33798:SF5">
    <property type="entry name" value="FLAVIN REDUCTASE LIKE DOMAIN-CONTAINING PROTEIN"/>
    <property type="match status" value="1"/>
</dbReference>
<evidence type="ECO:0000256" key="3">
    <source>
        <dbReference type="ARBA" id="ARBA00022643"/>
    </source>
</evidence>
<sequence length="205" mass="22958">MILQPENMAPVDIYHALTQIIIPRPVAWLLTPNDDQASQFNLAPFSFFNVVCSDPPILMLSMGNKTSGEAKDSVRNLTERQRGVVHIATDSQAQWVTDSAQEMAFGESEVERLGLELVGFEGTGLQRLAAAPIALACRLYQHLEVGNKPQNLFLVEVEKVWIDDRVCFEDGKGRVRFDADRIKPLARLGGSEYASLDEVFRIDRR</sequence>
<evidence type="ECO:0000256" key="1">
    <source>
        <dbReference type="ARBA" id="ARBA00001917"/>
    </source>
</evidence>
<dbReference type="EMBL" id="JACVEW010000022">
    <property type="protein sequence ID" value="MBP0049656.1"/>
    <property type="molecule type" value="Genomic_DNA"/>
</dbReference>
<dbReference type="InterPro" id="IPR012349">
    <property type="entry name" value="Split_barrel_FMN-bd"/>
</dbReference>
<dbReference type="SUPFAM" id="SSF50475">
    <property type="entry name" value="FMN-binding split barrel"/>
    <property type="match status" value="1"/>
</dbReference>
<keyword evidence="3" id="KW-0288">FMN</keyword>
<proteinExistence type="inferred from homology"/>
<dbReference type="Pfam" id="PF01613">
    <property type="entry name" value="Flavin_Reduct"/>
    <property type="match status" value="1"/>
</dbReference>